<keyword evidence="7" id="KW-1015">Disulfide bond</keyword>
<keyword evidence="2 8" id="KW-0645">Protease</keyword>
<dbReference type="GeneID" id="36289122"/>
<dbReference type="InterPro" id="IPR033876">
    <property type="entry name" value="SAP-like"/>
</dbReference>
<dbReference type="PANTHER" id="PTHR47966:SF65">
    <property type="entry name" value="ASPARTIC-TYPE ENDOPEPTIDASE"/>
    <property type="match status" value="1"/>
</dbReference>
<dbReference type="Pfam" id="PF00026">
    <property type="entry name" value="Asp"/>
    <property type="match status" value="1"/>
</dbReference>
<keyword evidence="3 10" id="KW-0732">Signal</keyword>
<evidence type="ECO:0000256" key="3">
    <source>
        <dbReference type="ARBA" id="ARBA00022729"/>
    </source>
</evidence>
<keyword evidence="5 8" id="KW-0378">Hydrolase</keyword>
<dbReference type="eggNOG" id="KOG1339">
    <property type="taxonomic scope" value="Eukaryota"/>
</dbReference>
<protein>
    <recommendedName>
        <fullName evidence="11">Peptidase A1 domain-containing protein</fullName>
    </recommendedName>
</protein>
<reference evidence="12" key="1">
    <citation type="submission" date="2016-03" db="EMBL/GenBank/DDBJ databases">
        <title>Updated assembly of Pseudogymnoascus destructans, the fungus causing white-nose syndrome of bats.</title>
        <authorList>
            <person name="Palmer J.M."/>
            <person name="Drees K.P."/>
            <person name="Foster J.T."/>
            <person name="Lindner D.L."/>
        </authorList>
    </citation>
    <scope>NUCLEOTIDE SEQUENCE [LARGE SCALE GENOMIC DNA]</scope>
    <source>
        <strain evidence="12">20631-21</strain>
    </source>
</reference>
<dbReference type="Gene3D" id="2.40.70.10">
    <property type="entry name" value="Acid Proteases"/>
    <property type="match status" value="2"/>
</dbReference>
<feature type="disulfide bond" evidence="7">
    <location>
        <begin position="314"/>
        <end position="363"/>
    </location>
</feature>
<dbReference type="PROSITE" id="PS00141">
    <property type="entry name" value="ASP_PROTEASE"/>
    <property type="match status" value="1"/>
</dbReference>
<feature type="active site" evidence="6">
    <location>
        <position position="80"/>
    </location>
</feature>
<keyword evidence="9" id="KW-0472">Membrane</keyword>
<evidence type="ECO:0000313" key="12">
    <source>
        <dbReference type="EMBL" id="OAF58780.1"/>
    </source>
</evidence>
<evidence type="ECO:0000256" key="8">
    <source>
        <dbReference type="RuleBase" id="RU000454"/>
    </source>
</evidence>
<dbReference type="PRINTS" id="PR00792">
    <property type="entry name" value="PEPSIN"/>
</dbReference>
<dbReference type="InterPro" id="IPR021109">
    <property type="entry name" value="Peptidase_aspartic_dom_sf"/>
</dbReference>
<feature type="signal peptide" evidence="10">
    <location>
        <begin position="1"/>
        <end position="21"/>
    </location>
</feature>
<gene>
    <name evidence="12" type="ORF">VC83_06060</name>
</gene>
<dbReference type="AlphaFoldDB" id="A0A177AAJ4"/>
<evidence type="ECO:0000256" key="4">
    <source>
        <dbReference type="ARBA" id="ARBA00022750"/>
    </source>
</evidence>
<keyword evidence="4 8" id="KW-0064">Aspartyl protease</keyword>
<evidence type="ECO:0000256" key="7">
    <source>
        <dbReference type="PIRSR" id="PIRSR601461-2"/>
    </source>
</evidence>
<dbReference type="PANTHER" id="PTHR47966">
    <property type="entry name" value="BETA-SITE APP-CLEAVING ENZYME, ISOFORM A-RELATED"/>
    <property type="match status" value="1"/>
</dbReference>
<organism evidence="12">
    <name type="scientific">Pseudogymnoascus destructans</name>
    <dbReference type="NCBI Taxonomy" id="655981"/>
    <lineage>
        <taxon>Eukaryota</taxon>
        <taxon>Fungi</taxon>
        <taxon>Dikarya</taxon>
        <taxon>Ascomycota</taxon>
        <taxon>Pezizomycotina</taxon>
        <taxon>Leotiomycetes</taxon>
        <taxon>Thelebolales</taxon>
        <taxon>Thelebolaceae</taxon>
        <taxon>Pseudogymnoascus</taxon>
    </lineage>
</organism>
<feature type="transmembrane region" description="Helical" evidence="9">
    <location>
        <begin position="491"/>
        <end position="515"/>
    </location>
</feature>
<evidence type="ECO:0000256" key="9">
    <source>
        <dbReference type="SAM" id="Phobius"/>
    </source>
</evidence>
<dbReference type="GO" id="GO:0004190">
    <property type="term" value="F:aspartic-type endopeptidase activity"/>
    <property type="evidence" value="ECO:0007669"/>
    <property type="project" value="UniProtKB-KW"/>
</dbReference>
<proteinExistence type="inferred from homology"/>
<keyword evidence="9" id="KW-1133">Transmembrane helix</keyword>
<keyword evidence="9" id="KW-0812">Transmembrane</keyword>
<dbReference type="GO" id="GO:0006508">
    <property type="term" value="P:proteolysis"/>
    <property type="evidence" value="ECO:0007669"/>
    <property type="project" value="UniProtKB-KW"/>
</dbReference>
<accession>A0A177AAJ4</accession>
<dbReference type="CDD" id="cd05474">
    <property type="entry name" value="SAP_like"/>
    <property type="match status" value="1"/>
</dbReference>
<dbReference type="InterPro" id="IPR033121">
    <property type="entry name" value="PEPTIDASE_A1"/>
</dbReference>
<dbReference type="SUPFAM" id="SSF50630">
    <property type="entry name" value="Acid proteases"/>
    <property type="match status" value="1"/>
</dbReference>
<dbReference type="EMBL" id="KV441395">
    <property type="protein sequence ID" value="OAF58780.1"/>
    <property type="molecule type" value="Genomic_DNA"/>
</dbReference>
<dbReference type="RefSeq" id="XP_024324064.1">
    <property type="nucleotide sequence ID" value="XM_024469666.1"/>
</dbReference>
<comment type="similarity">
    <text evidence="1 8">Belongs to the peptidase A1 family.</text>
</comment>
<name>A0A177AAJ4_9PEZI</name>
<evidence type="ECO:0000256" key="10">
    <source>
        <dbReference type="SAM" id="SignalP"/>
    </source>
</evidence>
<dbReference type="VEuPathDB" id="FungiDB:GMDG_06420"/>
<evidence type="ECO:0000256" key="5">
    <source>
        <dbReference type="ARBA" id="ARBA00022801"/>
    </source>
</evidence>
<feature type="domain" description="Peptidase A1" evidence="11">
    <location>
        <begin position="62"/>
        <end position="399"/>
    </location>
</feature>
<evidence type="ECO:0000256" key="6">
    <source>
        <dbReference type="PIRSR" id="PIRSR601461-1"/>
    </source>
</evidence>
<dbReference type="InterPro" id="IPR001461">
    <property type="entry name" value="Aspartic_peptidase_A1"/>
</dbReference>
<dbReference type="InterPro" id="IPR001969">
    <property type="entry name" value="Aspartic_peptidase_AS"/>
</dbReference>
<evidence type="ECO:0000259" key="11">
    <source>
        <dbReference type="PROSITE" id="PS51767"/>
    </source>
</evidence>
<evidence type="ECO:0000256" key="1">
    <source>
        <dbReference type="ARBA" id="ARBA00007447"/>
    </source>
</evidence>
<dbReference type="Proteomes" id="UP000077154">
    <property type="component" value="Unassembled WGS sequence"/>
</dbReference>
<evidence type="ECO:0000256" key="2">
    <source>
        <dbReference type="ARBA" id="ARBA00022670"/>
    </source>
</evidence>
<sequence>MKTAFLSGLAATGYLFSSATAAVHVPIVKSPQVQADQLQTAQLRRRGTVTESLGNSQQFGLYYANVTAGTPAQDLSLQIDTGSSDVWLPSSTARLCRSRQGCEGGSFDSTASSTFKVVGQDEFNISYVDGTGSMGSYFTDSFGIGGKTIKNFELGLGEDTTISIGILGIAYANSVANVFTGTGTSYANLPLAMVDAGLINSPAYSLWLDDIKSSAGSILFGGIDTAKYTGQLQSIKVYPSSKSGNVTSFTVAFTSLHATSSSGTDLLTASNYAQPAILDSGTTLTLLPDDIAALVFQELGAIDDKDIEAVVVPCALASNSGSLKFGFGGASGPVINVPVSELVLPLTLTSGGNPKFQNGADACQLGIQAAGDQPILFGDTFLRSAYVVYDLANNQVGLAQTDFNATGSNIVEFASMGAAIPQAPTASGQDQIGVSQTKTGIPRGGEATQTAVSGGIVQGNASPTGGLTAASGFAKNESAADKNAGGRLEPWWWGVLPFLGVWMGIMMVGGGMITLA</sequence>
<dbReference type="PROSITE" id="PS51767">
    <property type="entry name" value="PEPTIDASE_A1"/>
    <property type="match status" value="1"/>
</dbReference>
<feature type="active site" evidence="6">
    <location>
        <position position="279"/>
    </location>
</feature>
<dbReference type="OrthoDB" id="771136at2759"/>
<feature type="chain" id="PRO_5008056421" description="Peptidase A1 domain-containing protein" evidence="10">
    <location>
        <begin position="22"/>
        <end position="516"/>
    </location>
</feature>